<feature type="domain" description="MacB-like periplasmic core" evidence="8">
    <location>
        <begin position="17"/>
        <end position="193"/>
    </location>
</feature>
<keyword evidence="5 6" id="KW-0472">Membrane</keyword>
<dbReference type="Pfam" id="PF02687">
    <property type="entry name" value="FtsX"/>
    <property type="match status" value="1"/>
</dbReference>
<evidence type="ECO:0000256" key="4">
    <source>
        <dbReference type="ARBA" id="ARBA00022989"/>
    </source>
</evidence>
<evidence type="ECO:0000256" key="3">
    <source>
        <dbReference type="ARBA" id="ARBA00022692"/>
    </source>
</evidence>
<keyword evidence="4 6" id="KW-1133">Transmembrane helix</keyword>
<feature type="transmembrane region" description="Helical" evidence="6">
    <location>
        <begin position="288"/>
        <end position="306"/>
    </location>
</feature>
<dbReference type="KEGG" id="dax:FDQ92_11790"/>
<feature type="domain" description="ABC3 transporter permease C-terminal" evidence="7">
    <location>
        <begin position="260"/>
        <end position="373"/>
    </location>
</feature>
<keyword evidence="2" id="KW-1003">Cell membrane</keyword>
<dbReference type="EMBL" id="CP040098">
    <property type="protein sequence ID" value="QCQ22795.1"/>
    <property type="molecule type" value="Genomic_DNA"/>
</dbReference>
<dbReference type="PANTHER" id="PTHR43738">
    <property type="entry name" value="ABC TRANSPORTER, MEMBRANE PROTEIN"/>
    <property type="match status" value="1"/>
</dbReference>
<dbReference type="InterPro" id="IPR051125">
    <property type="entry name" value="ABC-4/HrtB_transporter"/>
</dbReference>
<gene>
    <name evidence="9" type="ORF">FDQ92_11790</name>
</gene>
<reference evidence="9 10" key="2">
    <citation type="submission" date="2019-05" db="EMBL/GenBank/DDBJ databases">
        <authorList>
            <person name="Suflita J.M."/>
            <person name="Marks C.R."/>
        </authorList>
    </citation>
    <scope>NUCLEOTIDE SEQUENCE [LARGE SCALE GENOMIC DNA]</scope>
    <source>
        <strain evidence="9 10">ALDC</strain>
    </source>
</reference>
<evidence type="ECO:0000256" key="6">
    <source>
        <dbReference type="SAM" id="Phobius"/>
    </source>
</evidence>
<feature type="transmembrane region" description="Helical" evidence="6">
    <location>
        <begin position="253"/>
        <end position="276"/>
    </location>
</feature>
<comment type="subcellular location">
    <subcellularLocation>
        <location evidence="1">Cell membrane</location>
        <topology evidence="1">Multi-pass membrane protein</topology>
    </subcellularLocation>
</comment>
<evidence type="ECO:0000256" key="2">
    <source>
        <dbReference type="ARBA" id="ARBA00022475"/>
    </source>
</evidence>
<dbReference type="PANTHER" id="PTHR43738:SF3">
    <property type="entry name" value="ABC TRANSPORTER PERMEASE"/>
    <property type="match status" value="1"/>
</dbReference>
<feature type="transmembrane region" description="Helical" evidence="6">
    <location>
        <begin position="21"/>
        <end position="43"/>
    </location>
</feature>
<evidence type="ECO:0000259" key="7">
    <source>
        <dbReference type="Pfam" id="PF02687"/>
    </source>
</evidence>
<evidence type="ECO:0000259" key="8">
    <source>
        <dbReference type="Pfam" id="PF12704"/>
    </source>
</evidence>
<protein>
    <submittedName>
        <fullName evidence="9">ABC transporter permease</fullName>
    </submittedName>
</protein>
<dbReference type="InterPro" id="IPR003838">
    <property type="entry name" value="ABC3_permease_C"/>
</dbReference>
<keyword evidence="10" id="KW-1185">Reference proteome</keyword>
<evidence type="ECO:0000256" key="5">
    <source>
        <dbReference type="ARBA" id="ARBA00023136"/>
    </source>
</evidence>
<dbReference type="OrthoDB" id="9775474at2"/>
<name>A0A4P8L6Q3_9BACT</name>
<evidence type="ECO:0000313" key="10">
    <source>
        <dbReference type="Proteomes" id="UP000298602"/>
    </source>
</evidence>
<dbReference type="InterPro" id="IPR025857">
    <property type="entry name" value="MacB_PCD"/>
</dbReference>
<dbReference type="GO" id="GO:0005886">
    <property type="term" value="C:plasma membrane"/>
    <property type="evidence" value="ECO:0007669"/>
    <property type="project" value="UniProtKB-SubCell"/>
</dbReference>
<dbReference type="AlphaFoldDB" id="A0A4P8L6Q3"/>
<reference evidence="9 10" key="1">
    <citation type="submission" date="2019-05" db="EMBL/GenBank/DDBJ databases">
        <title>The Complete Genome Sequence of the n-alkane-degrading Desulfoglaeba alkanexedens ALDC reveals multiple alkylsuccinate synthase gene clusters.</title>
        <authorList>
            <person name="Callaghan A.V."/>
            <person name="Davidova I.A."/>
            <person name="Duncan K.E."/>
            <person name="Morris B."/>
            <person name="McInerney M.J."/>
        </authorList>
    </citation>
    <scope>NUCLEOTIDE SEQUENCE [LARGE SCALE GENOMIC DNA]</scope>
    <source>
        <strain evidence="9 10">ALDC</strain>
    </source>
</reference>
<proteinExistence type="predicted"/>
<keyword evidence="3 6" id="KW-0812">Transmembrane</keyword>
<evidence type="ECO:0000313" key="9">
    <source>
        <dbReference type="EMBL" id="QCQ22795.1"/>
    </source>
</evidence>
<dbReference type="Pfam" id="PF12704">
    <property type="entry name" value="MacB_PCD"/>
    <property type="match status" value="1"/>
</dbReference>
<feature type="transmembrane region" description="Helical" evidence="6">
    <location>
        <begin position="312"/>
        <end position="331"/>
    </location>
</feature>
<dbReference type="RefSeq" id="WP_137425078.1">
    <property type="nucleotide sequence ID" value="NZ_CP040098.1"/>
</dbReference>
<organism evidence="9 10">
    <name type="scientific">Desulfoglaeba alkanexedens ALDC</name>
    <dbReference type="NCBI Taxonomy" id="980445"/>
    <lineage>
        <taxon>Bacteria</taxon>
        <taxon>Pseudomonadati</taxon>
        <taxon>Thermodesulfobacteriota</taxon>
        <taxon>Syntrophobacteria</taxon>
        <taxon>Syntrophobacterales</taxon>
        <taxon>Syntrophobacteraceae</taxon>
        <taxon>Desulfoglaeba</taxon>
    </lineage>
</organism>
<dbReference type="Proteomes" id="UP000298602">
    <property type="component" value="Chromosome"/>
</dbReference>
<accession>A0A4P8L6Q3</accession>
<evidence type="ECO:0000256" key="1">
    <source>
        <dbReference type="ARBA" id="ARBA00004651"/>
    </source>
</evidence>
<sequence>MLLKLLFRNAFRHKLRTALTVCGMAVAILAFGMLQTVISAWYAGVEASAANRLVTRNAISLVFPLPLSYADKIRGVDGVETVSYGNWFGGIYIDEKHFFANFAVEPESFLELHPEFVLPESHKTAFLTDRKGCVAGRKLAERYGWDIGDTLTLRGTIFPGNWDFVLRGIYRARDETIDENRFFFHWAYLNETLKKVQPTRADQVGFYISGIERAEEAAGIAQKIDELFENSFAETLTETEKAFQMSFISMSEAILTAIELVSLVVIVIILAVVANTMSMSVRERLDEFAVLKTLGFGAATLGSLIFGESLVITSMGGLIGMALTFPAAAYFRDALGQYFPVFNVDVRTLYQDLAAVTVVGTVAAGFPIWQAVRVPIAEGLRRIG</sequence>